<feature type="compositionally biased region" description="Low complexity" evidence="1">
    <location>
        <begin position="118"/>
        <end position="135"/>
    </location>
</feature>
<feature type="domain" description="HNH nuclease" evidence="2">
    <location>
        <begin position="158"/>
        <end position="223"/>
    </location>
</feature>
<dbReference type="AlphaFoldDB" id="W6QDA6"/>
<keyword evidence="4" id="KW-1185">Reference proteome</keyword>
<dbReference type="Proteomes" id="UP000030686">
    <property type="component" value="Unassembled WGS sequence"/>
</dbReference>
<dbReference type="OrthoDB" id="2142759at2759"/>
<feature type="region of interest" description="Disordered" evidence="1">
    <location>
        <begin position="110"/>
        <end position="141"/>
    </location>
</feature>
<dbReference type="OMA" id="NEWAIYK"/>
<protein>
    <submittedName>
        <fullName evidence="3">Genomic scaffold, ProqFM164S03</fullName>
    </submittedName>
</protein>
<evidence type="ECO:0000313" key="3">
    <source>
        <dbReference type="EMBL" id="CDM34046.1"/>
    </source>
</evidence>
<dbReference type="EMBL" id="HG792017">
    <property type="protein sequence ID" value="CDM34046.1"/>
    <property type="molecule type" value="Genomic_DNA"/>
</dbReference>
<evidence type="ECO:0000313" key="4">
    <source>
        <dbReference type="Proteomes" id="UP000030686"/>
    </source>
</evidence>
<dbReference type="Pfam" id="PF13391">
    <property type="entry name" value="HNH_2"/>
    <property type="match status" value="1"/>
</dbReference>
<evidence type="ECO:0000256" key="1">
    <source>
        <dbReference type="SAM" id="MobiDB-lite"/>
    </source>
</evidence>
<proteinExistence type="predicted"/>
<dbReference type="InterPro" id="IPR003615">
    <property type="entry name" value="HNH_nuc"/>
</dbReference>
<dbReference type="STRING" id="1365484.W6QDA6"/>
<accession>W6QDA6</accession>
<reference evidence="3" key="1">
    <citation type="journal article" date="2014" name="Nat. Commun.">
        <title>Multiple recent horizontal transfers of a large genomic region in cheese making fungi.</title>
        <authorList>
            <person name="Cheeseman K."/>
            <person name="Ropars J."/>
            <person name="Renault P."/>
            <person name="Dupont J."/>
            <person name="Gouzy J."/>
            <person name="Branca A."/>
            <person name="Abraham A.L."/>
            <person name="Ceppi M."/>
            <person name="Conseiller E."/>
            <person name="Debuchy R."/>
            <person name="Malagnac F."/>
            <person name="Goarin A."/>
            <person name="Silar P."/>
            <person name="Lacoste S."/>
            <person name="Sallet E."/>
            <person name="Bensimon A."/>
            <person name="Giraud T."/>
            <person name="Brygoo Y."/>
        </authorList>
    </citation>
    <scope>NUCLEOTIDE SEQUENCE [LARGE SCALE GENOMIC DNA]</scope>
    <source>
        <strain evidence="3">FM164</strain>
    </source>
</reference>
<sequence>MATAMPALVLQSQRYPQLNLQVYNSNGALLASLAIPTAQQDRHISPEMLYRYCSFTFVFHNPSEREFYKLGANNTQGTTALQLNSGISVAPGNYMGLDLRHQLIELTTNYAPRRVRTQDTGTQDTGTQDPDSQSQGRSEWSRLQTKFRNSLRQRDGCCAITGQNRASSFKDPFRDLDATHIFPYITDPLPETEIGKSRIYSAQNGLLLSADIHSLFDSIELGIDPDANYKIIVFGPVPTGIGGTRLRDSARSGTWRMSADLLRWHLRMCLYNNLKANSEPQTVWEEDLGEDPRGEILSQPDAAERMVSFSRAWEN</sequence>
<evidence type="ECO:0000259" key="2">
    <source>
        <dbReference type="Pfam" id="PF13391"/>
    </source>
</evidence>
<organism evidence="3 4">
    <name type="scientific">Penicillium roqueforti (strain FM164)</name>
    <dbReference type="NCBI Taxonomy" id="1365484"/>
    <lineage>
        <taxon>Eukaryota</taxon>
        <taxon>Fungi</taxon>
        <taxon>Dikarya</taxon>
        <taxon>Ascomycota</taxon>
        <taxon>Pezizomycotina</taxon>
        <taxon>Eurotiomycetes</taxon>
        <taxon>Eurotiomycetidae</taxon>
        <taxon>Eurotiales</taxon>
        <taxon>Aspergillaceae</taxon>
        <taxon>Penicillium</taxon>
    </lineage>
</organism>
<gene>
    <name evidence="3" type="ORF">PROQFM164_S03g000770</name>
</gene>
<name>W6QDA6_PENRF</name>